<dbReference type="Pfam" id="PF00591">
    <property type="entry name" value="Glycos_transf_3"/>
    <property type="match status" value="1"/>
</dbReference>
<dbReference type="InterPro" id="IPR036320">
    <property type="entry name" value="Glycosyl_Trfase_fam3_N_dom_sf"/>
</dbReference>
<dbReference type="GO" id="GO:0006213">
    <property type="term" value="P:pyrimidine nucleoside metabolic process"/>
    <property type="evidence" value="ECO:0007669"/>
    <property type="project" value="InterPro"/>
</dbReference>
<dbReference type="PANTHER" id="PTHR10515">
    <property type="entry name" value="THYMIDINE PHOSPHORYLASE"/>
    <property type="match status" value="1"/>
</dbReference>
<dbReference type="InterPro" id="IPR028579">
    <property type="entry name" value="Thym_Pase_Put"/>
</dbReference>
<keyword evidence="7" id="KW-1185">Reference proteome</keyword>
<dbReference type="HAMAP" id="MF_00703">
    <property type="entry name" value="Thymid_phosp_2"/>
    <property type="match status" value="1"/>
</dbReference>
<evidence type="ECO:0000313" key="7">
    <source>
        <dbReference type="Proteomes" id="UP000001635"/>
    </source>
</evidence>
<keyword evidence="3" id="KW-0808">Transferase</keyword>
<feature type="domain" description="Pyrimidine nucleoside phosphorylase C-terminal" evidence="5">
    <location>
        <begin position="449"/>
        <end position="516"/>
    </location>
</feature>
<proteinExistence type="inferred from homology"/>
<dbReference type="GO" id="GO:0005829">
    <property type="term" value="C:cytosol"/>
    <property type="evidence" value="ECO:0007669"/>
    <property type="project" value="TreeGrafter"/>
</dbReference>
<dbReference type="NCBIfam" id="TIGR02645">
    <property type="entry name" value="ARCH_P_rylase"/>
    <property type="match status" value="1"/>
</dbReference>
<dbReference type="KEGG" id="cmr:Cycma_4546"/>
<sequence length="521" mass="56606">MAFTTAQTQSNYNIVMEEKRREHFELRLVRLDIDSRNEYMVFMRKDCPVCISEGFEALNRIRVTKDNKTLVASLIVWDNETQLRHDQLGLSNAAIDALGAIEGEPLSLSHLDALDSMGNVRKKIYGNRLNQGEFDTIVKDIVNRNLSNLQLSAFLASCTGDSLNKEEVIALTKSMINIGYKLEWDELNIYDKHCIGGLPGNRTTPIVVAIVAAAGLIIPKTSSRAITSPAGTADTMEVMTNVNLTIAQMKKVVKQEGGCLAWGGSVQLSPADDILIRVEKALDIDSEGQMIASVLSKKAAAGSTDVVIDIPVGPTAKVRSQLAAEHLSEKMIAVGKAIGLNIEIVLSDGFQPVGRGIGPSLEAKDVLAVLRNEKNAPADLRERAVILAGELLEMAGMAVVGTGEFKALKIIRNGTAYDKFLAICKAQGHFKEPGIATLKHPVYSNQKGRVFEIDNRRLAKVAKLAGAPSVKTAGVLLYISLGSAVKKNDIIFEIHAESKGELEYALSYLNTQKEIIKIKES</sequence>
<evidence type="ECO:0000259" key="5">
    <source>
        <dbReference type="SMART" id="SM00941"/>
    </source>
</evidence>
<dbReference type="Gene3D" id="3.40.1030.10">
    <property type="entry name" value="Nucleoside phosphorylase/phosphoribosyltransferase catalytic domain"/>
    <property type="match status" value="1"/>
</dbReference>
<evidence type="ECO:0000313" key="6">
    <source>
        <dbReference type="EMBL" id="AEL28235.1"/>
    </source>
</evidence>
<name>G0J1M6_CYCMS</name>
<organism evidence="6 7">
    <name type="scientific">Cyclobacterium marinum (strain ATCC 25205 / DSM 745 / LMG 13164 / NCIMB 1802)</name>
    <name type="common">Flectobacillus marinus</name>
    <dbReference type="NCBI Taxonomy" id="880070"/>
    <lineage>
        <taxon>Bacteria</taxon>
        <taxon>Pseudomonadati</taxon>
        <taxon>Bacteroidota</taxon>
        <taxon>Cytophagia</taxon>
        <taxon>Cytophagales</taxon>
        <taxon>Cyclobacteriaceae</taxon>
        <taxon>Cyclobacterium</taxon>
    </lineage>
</organism>
<dbReference type="NCBIfam" id="NF003338">
    <property type="entry name" value="PRK04350.1"/>
    <property type="match status" value="1"/>
</dbReference>
<dbReference type="InterPro" id="IPR000312">
    <property type="entry name" value="Glycosyl_Trfase_fam3"/>
</dbReference>
<dbReference type="SMART" id="SM00941">
    <property type="entry name" value="PYNP_C"/>
    <property type="match status" value="1"/>
</dbReference>
<evidence type="ECO:0000256" key="4">
    <source>
        <dbReference type="ARBA" id="ARBA00048550"/>
    </source>
</evidence>
<dbReference type="InterPro" id="IPR017872">
    <property type="entry name" value="Pyrmidine_PPase_CS"/>
</dbReference>
<protein>
    <recommendedName>
        <fullName evidence="1">thymidine phosphorylase</fullName>
        <ecNumber evidence="1">2.4.2.4</ecNumber>
    </recommendedName>
</protein>
<evidence type="ECO:0000256" key="2">
    <source>
        <dbReference type="ARBA" id="ARBA00022676"/>
    </source>
</evidence>
<dbReference type="SUPFAM" id="SSF54680">
    <property type="entry name" value="Pyrimidine nucleoside phosphorylase C-terminal domain"/>
    <property type="match status" value="1"/>
</dbReference>
<dbReference type="InterPro" id="IPR013466">
    <property type="entry name" value="Thymidine/AMP_Pase"/>
</dbReference>
<dbReference type="eggNOG" id="COG0213">
    <property type="taxonomic scope" value="Bacteria"/>
</dbReference>
<dbReference type="GO" id="GO:0004645">
    <property type="term" value="F:1,4-alpha-oligoglucan phosphorylase activity"/>
    <property type="evidence" value="ECO:0007669"/>
    <property type="project" value="InterPro"/>
</dbReference>
<evidence type="ECO:0000256" key="1">
    <source>
        <dbReference type="ARBA" id="ARBA00011892"/>
    </source>
</evidence>
<dbReference type="SUPFAM" id="SSF52418">
    <property type="entry name" value="Nucleoside phosphorylase/phosphoribosyltransferase catalytic domain"/>
    <property type="match status" value="1"/>
</dbReference>
<comment type="catalytic activity">
    <reaction evidence="4">
        <text>thymidine + phosphate = 2-deoxy-alpha-D-ribose 1-phosphate + thymine</text>
        <dbReference type="Rhea" id="RHEA:16037"/>
        <dbReference type="ChEBI" id="CHEBI:17748"/>
        <dbReference type="ChEBI" id="CHEBI:17821"/>
        <dbReference type="ChEBI" id="CHEBI:43474"/>
        <dbReference type="ChEBI" id="CHEBI:57259"/>
        <dbReference type="EC" id="2.4.2.4"/>
    </reaction>
</comment>
<dbReference type="SUPFAM" id="SSF47648">
    <property type="entry name" value="Nucleoside phosphorylase/phosphoribosyltransferase N-terminal domain"/>
    <property type="match status" value="1"/>
</dbReference>
<accession>G0J1M6</accession>
<reference evidence="7" key="1">
    <citation type="submission" date="2011-07" db="EMBL/GenBank/DDBJ databases">
        <title>The complete genome of Cyclobacterium marinum DSM 745.</title>
        <authorList>
            <person name="Lucas S."/>
            <person name="Han J."/>
            <person name="Lapidus A."/>
            <person name="Bruce D."/>
            <person name="Goodwin L."/>
            <person name="Pitluck S."/>
            <person name="Peters L."/>
            <person name="Kyrpides N."/>
            <person name="Mavromatis K."/>
            <person name="Ivanova N."/>
            <person name="Ovchinnikova G."/>
            <person name="Chertkov O."/>
            <person name="Detter J.C."/>
            <person name="Tapia R."/>
            <person name="Han C."/>
            <person name="Land M."/>
            <person name="Hauser L."/>
            <person name="Markowitz V."/>
            <person name="Cheng J.-F."/>
            <person name="Hugenholtz P."/>
            <person name="Woyke T."/>
            <person name="Wu D."/>
            <person name="Tindall B."/>
            <person name="Schuetze A."/>
            <person name="Brambilla E."/>
            <person name="Klenk H.-P."/>
            <person name="Eisen J.A."/>
        </authorList>
    </citation>
    <scope>NUCLEOTIDE SEQUENCE [LARGE SCALE GENOMIC DNA]</scope>
    <source>
        <strain evidence="7">ATCC 25205 / DSM 745 / LMG 13164 / NCIMB 1802</strain>
    </source>
</reference>
<dbReference type="Proteomes" id="UP000001635">
    <property type="component" value="Chromosome"/>
</dbReference>
<dbReference type="InterPro" id="IPR017459">
    <property type="entry name" value="Glycosyl_Trfase_fam3_N_dom"/>
</dbReference>
<evidence type="ECO:0000256" key="3">
    <source>
        <dbReference type="ARBA" id="ARBA00022679"/>
    </source>
</evidence>
<dbReference type="EMBL" id="CP002955">
    <property type="protein sequence ID" value="AEL28235.1"/>
    <property type="molecule type" value="Genomic_DNA"/>
</dbReference>
<dbReference type="AlphaFoldDB" id="G0J1M6"/>
<dbReference type="InterPro" id="IPR013102">
    <property type="entry name" value="PYNP_C"/>
</dbReference>
<gene>
    <name evidence="6" type="ordered locus">Cycma_4546</name>
</gene>
<dbReference type="STRING" id="880070.Cycma_4546"/>
<dbReference type="InterPro" id="IPR000053">
    <property type="entry name" value="Thymidine/pyrmidine_PPase"/>
</dbReference>
<dbReference type="InterPro" id="IPR035902">
    <property type="entry name" value="Nuc_phospho_transferase"/>
</dbReference>
<keyword evidence="2" id="KW-0328">Glycosyltransferase</keyword>
<dbReference type="PROSITE" id="PS00647">
    <property type="entry name" value="THYMID_PHOSPHORYLASE"/>
    <property type="match status" value="1"/>
</dbReference>
<dbReference type="Pfam" id="PF02885">
    <property type="entry name" value="Glycos_trans_3N"/>
    <property type="match status" value="1"/>
</dbReference>
<dbReference type="HOGENOM" id="CLU_025040_6_0_10"/>
<dbReference type="EC" id="2.4.2.4" evidence="1"/>
<dbReference type="GO" id="GO:0009032">
    <property type="term" value="F:thymidine phosphorylase activity"/>
    <property type="evidence" value="ECO:0007669"/>
    <property type="project" value="UniProtKB-EC"/>
</dbReference>
<dbReference type="GO" id="GO:0006206">
    <property type="term" value="P:pyrimidine nucleobase metabolic process"/>
    <property type="evidence" value="ECO:0007669"/>
    <property type="project" value="InterPro"/>
</dbReference>
<dbReference type="Gene3D" id="1.20.970.50">
    <property type="match status" value="1"/>
</dbReference>
<dbReference type="Gene3D" id="3.90.1170.30">
    <property type="entry name" value="Pyrimidine nucleoside phosphorylase-like, C-terminal domain"/>
    <property type="match status" value="1"/>
</dbReference>
<dbReference type="PANTHER" id="PTHR10515:SF0">
    <property type="entry name" value="THYMIDINE PHOSPHORYLASE"/>
    <property type="match status" value="1"/>
</dbReference>
<dbReference type="InterPro" id="IPR036566">
    <property type="entry name" value="PYNP-like_C_sf"/>
</dbReference>
<dbReference type="Pfam" id="PF07831">
    <property type="entry name" value="PYNP_C"/>
    <property type="match status" value="1"/>
</dbReference>